<feature type="non-terminal residue" evidence="2">
    <location>
        <position position="1"/>
    </location>
</feature>
<protein>
    <recommendedName>
        <fullName evidence="1">Zinc finger CHCC-type domain-containing protein</fullName>
    </recommendedName>
</protein>
<dbReference type="PANTHER" id="PTHR13156">
    <property type="entry name" value="NADH-UBIQUINONE OXIDOREDUCTASE 13 KD-A SUBUNIT"/>
    <property type="match status" value="1"/>
</dbReference>
<keyword evidence="3" id="KW-1185">Reference proteome</keyword>
<name>A0A4P9Z3D4_9FUNG</name>
<gene>
    <name evidence="2" type="ORF">SYNPS1DRAFT_11453</name>
</gene>
<dbReference type="PANTHER" id="PTHR13156:SF0">
    <property type="entry name" value="NADH DEHYDROGENASE [UBIQUINONE] IRON-SULFUR PROTEIN 6, MITOCHONDRIAL"/>
    <property type="match status" value="1"/>
</dbReference>
<feature type="non-terminal residue" evidence="2">
    <location>
        <position position="86"/>
    </location>
</feature>
<sequence length="86" mass="9274">EQAPNRSQVWSDNQRARAVAIDNARFEQTDLEAQPRPMAAIDLIAEIPVIQVASRKAVCNGGGGALGHPRVYINLDDGQPQACGYC</sequence>
<dbReference type="Gene3D" id="2.60.260.40">
    <property type="entry name" value="q5lls5 like domains"/>
    <property type="match status" value="1"/>
</dbReference>
<dbReference type="Pfam" id="PF10276">
    <property type="entry name" value="zf-CHCC"/>
    <property type="match status" value="1"/>
</dbReference>
<dbReference type="GO" id="GO:0006120">
    <property type="term" value="P:mitochondrial electron transport, NADH to ubiquinone"/>
    <property type="evidence" value="ECO:0007669"/>
    <property type="project" value="TreeGrafter"/>
</dbReference>
<dbReference type="Proteomes" id="UP000278143">
    <property type="component" value="Unassembled WGS sequence"/>
</dbReference>
<dbReference type="InterPro" id="IPR019401">
    <property type="entry name" value="Znf_CHCC"/>
</dbReference>
<dbReference type="GO" id="GO:0005739">
    <property type="term" value="C:mitochondrion"/>
    <property type="evidence" value="ECO:0007669"/>
    <property type="project" value="GOC"/>
</dbReference>
<dbReference type="OrthoDB" id="307899at2759"/>
<dbReference type="AlphaFoldDB" id="A0A4P9Z3D4"/>
<evidence type="ECO:0000259" key="1">
    <source>
        <dbReference type="Pfam" id="PF10276"/>
    </source>
</evidence>
<dbReference type="EMBL" id="KZ989304">
    <property type="protein sequence ID" value="RKP26925.1"/>
    <property type="molecule type" value="Genomic_DNA"/>
</dbReference>
<evidence type="ECO:0000313" key="2">
    <source>
        <dbReference type="EMBL" id="RKP26925.1"/>
    </source>
</evidence>
<accession>A0A4P9Z3D4</accession>
<evidence type="ECO:0000313" key="3">
    <source>
        <dbReference type="Proteomes" id="UP000278143"/>
    </source>
</evidence>
<proteinExistence type="predicted"/>
<organism evidence="2 3">
    <name type="scientific">Syncephalis pseudoplumigaleata</name>
    <dbReference type="NCBI Taxonomy" id="1712513"/>
    <lineage>
        <taxon>Eukaryota</taxon>
        <taxon>Fungi</taxon>
        <taxon>Fungi incertae sedis</taxon>
        <taxon>Zoopagomycota</taxon>
        <taxon>Zoopagomycotina</taxon>
        <taxon>Zoopagomycetes</taxon>
        <taxon>Zoopagales</taxon>
        <taxon>Piptocephalidaceae</taxon>
        <taxon>Syncephalis</taxon>
    </lineage>
</organism>
<reference evidence="3" key="1">
    <citation type="journal article" date="2018" name="Nat. Microbiol.">
        <title>Leveraging single-cell genomics to expand the fungal tree of life.</title>
        <authorList>
            <person name="Ahrendt S.R."/>
            <person name="Quandt C.A."/>
            <person name="Ciobanu D."/>
            <person name="Clum A."/>
            <person name="Salamov A."/>
            <person name="Andreopoulos B."/>
            <person name="Cheng J.F."/>
            <person name="Woyke T."/>
            <person name="Pelin A."/>
            <person name="Henrissat B."/>
            <person name="Reynolds N.K."/>
            <person name="Benny G.L."/>
            <person name="Smith M.E."/>
            <person name="James T.Y."/>
            <person name="Grigoriev I.V."/>
        </authorList>
    </citation>
    <scope>NUCLEOTIDE SEQUENCE [LARGE SCALE GENOMIC DNA]</scope>
    <source>
        <strain evidence="3">Benny S71-1</strain>
    </source>
</reference>
<feature type="domain" description="Zinc finger CHCC-type" evidence="1">
    <location>
        <begin position="55"/>
        <end position="86"/>
    </location>
</feature>